<keyword evidence="5" id="KW-0472">Membrane</keyword>
<feature type="region of interest" description="Disordered" evidence="7">
    <location>
        <begin position="77"/>
        <end position="126"/>
    </location>
</feature>
<evidence type="ECO:0000259" key="8">
    <source>
        <dbReference type="PROSITE" id="PS50845"/>
    </source>
</evidence>
<dbReference type="Gene3D" id="1.20.5.2480">
    <property type="match status" value="1"/>
</dbReference>
<keyword evidence="10" id="KW-1185">Reference proteome</keyword>
<dbReference type="GeneTree" id="ENSGT00940000157482"/>
<dbReference type="InterPro" id="IPR046964">
    <property type="entry name" value="RTN1-4"/>
</dbReference>
<accession>A0A672U529</accession>
<feature type="region of interest" description="Disordered" evidence="7">
    <location>
        <begin position="264"/>
        <end position="321"/>
    </location>
</feature>
<evidence type="ECO:0000256" key="2">
    <source>
        <dbReference type="ARBA" id="ARBA00022692"/>
    </source>
</evidence>
<feature type="compositionally biased region" description="Pro residues" evidence="7">
    <location>
        <begin position="150"/>
        <end position="164"/>
    </location>
</feature>
<dbReference type="GO" id="GO:0071787">
    <property type="term" value="P:endoplasmic reticulum tubular network formation"/>
    <property type="evidence" value="ECO:0007669"/>
    <property type="project" value="TreeGrafter"/>
</dbReference>
<dbReference type="GO" id="GO:0043005">
    <property type="term" value="C:neuron projection"/>
    <property type="evidence" value="ECO:0007669"/>
    <property type="project" value="TreeGrafter"/>
</dbReference>
<dbReference type="GO" id="GO:0030182">
    <property type="term" value="P:neuron differentiation"/>
    <property type="evidence" value="ECO:0007669"/>
    <property type="project" value="TreeGrafter"/>
</dbReference>
<evidence type="ECO:0000256" key="1">
    <source>
        <dbReference type="ARBA" id="ARBA00004477"/>
    </source>
</evidence>
<proteinExistence type="predicted"/>
<dbReference type="GO" id="GO:0005789">
    <property type="term" value="C:endoplasmic reticulum membrane"/>
    <property type="evidence" value="ECO:0007669"/>
    <property type="project" value="UniProtKB-SubCell"/>
</dbReference>
<keyword evidence="4" id="KW-1133">Transmembrane helix</keyword>
<evidence type="ECO:0000256" key="3">
    <source>
        <dbReference type="ARBA" id="ARBA00022824"/>
    </source>
</evidence>
<evidence type="ECO:0000256" key="5">
    <source>
        <dbReference type="ARBA" id="ARBA00023136"/>
    </source>
</evidence>
<evidence type="ECO:0000313" key="9">
    <source>
        <dbReference type="Ensembl" id="ENSSHBP00005009258.1"/>
    </source>
</evidence>
<sequence>MAEREVLSQIPEDRVCDFPVKARTGNGIPGLPAKLPTGLARQASGTAAALEEVSKCVREMHSFTSELLSWDLVERNGGNGNSAGNPGTAEADSSGDSDDTVIEEAAPEEAPAPLPPGATPVPSPIPAARDWEEERLTLRALQELGEPPREPPNPSGNVAEPPPPAGRPLLLWRSLAARELVLWRDPRRSALVLGASLVLLLSLATLSAVSVCAHLALALLCVTVSLRVYRALLQALHKAEEGHPFRAYLELDITLSPETFRAAAAAAAPPPEPGTAAAAAPLPGGGPGGFPQGNTDPPPGTPQIPLLPPLGTPKSLLPPPVGRVHVAADLHRSCLQWHHPPHPR</sequence>
<dbReference type="Proteomes" id="UP000472266">
    <property type="component" value="Unplaced"/>
</dbReference>
<dbReference type="GO" id="GO:0014069">
    <property type="term" value="C:postsynaptic density"/>
    <property type="evidence" value="ECO:0007669"/>
    <property type="project" value="TreeGrafter"/>
</dbReference>
<feature type="compositionally biased region" description="Pro residues" evidence="7">
    <location>
        <begin position="296"/>
        <end position="321"/>
    </location>
</feature>
<dbReference type="GO" id="GO:0007420">
    <property type="term" value="P:brain development"/>
    <property type="evidence" value="ECO:0007669"/>
    <property type="project" value="TreeGrafter"/>
</dbReference>
<dbReference type="PROSITE" id="PS50845">
    <property type="entry name" value="RETICULON"/>
    <property type="match status" value="1"/>
</dbReference>
<name>A0A672U529_STRHB</name>
<dbReference type="PANTHER" id="PTHR45799">
    <property type="entry name" value="RETICULON-LIKE PROTEIN"/>
    <property type="match status" value="1"/>
</dbReference>
<reference evidence="9" key="1">
    <citation type="submission" date="2025-08" db="UniProtKB">
        <authorList>
            <consortium name="Ensembl"/>
        </authorList>
    </citation>
    <scope>IDENTIFICATION</scope>
</reference>
<dbReference type="InterPro" id="IPR003388">
    <property type="entry name" value="Reticulon"/>
</dbReference>
<reference evidence="9" key="2">
    <citation type="submission" date="2025-09" db="UniProtKB">
        <authorList>
            <consortium name="Ensembl"/>
        </authorList>
    </citation>
    <scope>IDENTIFICATION</scope>
</reference>
<evidence type="ECO:0000313" key="10">
    <source>
        <dbReference type="Proteomes" id="UP000472266"/>
    </source>
</evidence>
<evidence type="ECO:0000256" key="7">
    <source>
        <dbReference type="SAM" id="MobiDB-lite"/>
    </source>
</evidence>
<dbReference type="Pfam" id="PF02453">
    <property type="entry name" value="Reticulon"/>
    <property type="match status" value="1"/>
</dbReference>
<dbReference type="AlphaFoldDB" id="A0A672U529"/>
<dbReference type="PANTHER" id="PTHR45799:SF2">
    <property type="entry name" value="RETICULON-LIKE PROTEIN"/>
    <property type="match status" value="1"/>
</dbReference>
<feature type="domain" description="Reticulon" evidence="8">
    <location>
        <begin position="177"/>
        <end position="267"/>
    </location>
</feature>
<organism evidence="9 10">
    <name type="scientific">Strigops habroptila</name>
    <name type="common">Kakapo</name>
    <dbReference type="NCBI Taxonomy" id="2489341"/>
    <lineage>
        <taxon>Eukaryota</taxon>
        <taxon>Metazoa</taxon>
        <taxon>Chordata</taxon>
        <taxon>Craniata</taxon>
        <taxon>Vertebrata</taxon>
        <taxon>Euteleostomi</taxon>
        <taxon>Archelosauria</taxon>
        <taxon>Archosauria</taxon>
        <taxon>Dinosauria</taxon>
        <taxon>Saurischia</taxon>
        <taxon>Theropoda</taxon>
        <taxon>Coelurosauria</taxon>
        <taxon>Aves</taxon>
        <taxon>Neognathae</taxon>
        <taxon>Neoaves</taxon>
        <taxon>Telluraves</taxon>
        <taxon>Australaves</taxon>
        <taxon>Psittaciformes</taxon>
        <taxon>Psittacidae</taxon>
        <taxon>Strigops</taxon>
    </lineage>
</organism>
<keyword evidence="3" id="KW-0256">Endoplasmic reticulum</keyword>
<feature type="compositionally biased region" description="Acidic residues" evidence="7">
    <location>
        <begin position="93"/>
        <end position="107"/>
    </location>
</feature>
<feature type="region of interest" description="Disordered" evidence="7">
    <location>
        <begin position="144"/>
        <end position="164"/>
    </location>
</feature>
<protein>
    <recommendedName>
        <fullName evidence="6">Reticulon</fullName>
    </recommendedName>
</protein>
<comment type="subcellular location">
    <subcellularLocation>
        <location evidence="1">Endoplasmic reticulum membrane</location>
        <topology evidence="1">Multi-pass membrane protein</topology>
    </subcellularLocation>
</comment>
<dbReference type="InParanoid" id="A0A672U529"/>
<dbReference type="Ensembl" id="ENSSHBT00005011148.1">
    <property type="protein sequence ID" value="ENSSHBP00005009258.1"/>
    <property type="gene ID" value="ENSSHBG00005008081.1"/>
</dbReference>
<keyword evidence="2" id="KW-0812">Transmembrane</keyword>
<feature type="compositionally biased region" description="Pro residues" evidence="7">
    <location>
        <begin position="110"/>
        <end position="125"/>
    </location>
</feature>
<evidence type="ECO:0000256" key="6">
    <source>
        <dbReference type="RuleBase" id="RU210713"/>
    </source>
</evidence>
<evidence type="ECO:0000256" key="4">
    <source>
        <dbReference type="ARBA" id="ARBA00022989"/>
    </source>
</evidence>